<evidence type="ECO:0000313" key="1">
    <source>
        <dbReference type="EMBL" id="MBB3188105.1"/>
    </source>
</evidence>
<evidence type="ECO:0000313" key="2">
    <source>
        <dbReference type="Proteomes" id="UP000544222"/>
    </source>
</evidence>
<proteinExistence type="predicted"/>
<dbReference type="AlphaFoldDB" id="A0A7W5H2T0"/>
<protein>
    <submittedName>
        <fullName evidence="1">Uncharacterized protein</fullName>
    </submittedName>
</protein>
<dbReference type="Proteomes" id="UP000544222">
    <property type="component" value="Unassembled WGS sequence"/>
</dbReference>
<comment type="caution">
    <text evidence="1">The sequence shown here is derived from an EMBL/GenBank/DDBJ whole genome shotgun (WGS) entry which is preliminary data.</text>
</comment>
<dbReference type="EMBL" id="JACHYB010000002">
    <property type="protein sequence ID" value="MBB3188105.1"/>
    <property type="molecule type" value="Genomic_DNA"/>
</dbReference>
<sequence>MEKHVVIKVVNNFNPYQRTQAEFLAWKKDIGTAIYSIIAGGNPMLNNQNQQ</sequence>
<keyword evidence="2" id="KW-1185">Reference proteome</keyword>
<gene>
    <name evidence="1" type="ORF">FHX64_002303</name>
</gene>
<reference evidence="1 2" key="1">
    <citation type="submission" date="2020-08" db="EMBL/GenBank/DDBJ databases">
        <title>Genomic Encyclopedia of Type Strains, Phase IV (KMG-IV): sequencing the most valuable type-strain genomes for metagenomic binning, comparative biology and taxonomic classification.</title>
        <authorList>
            <person name="Goeker M."/>
        </authorList>
    </citation>
    <scope>NUCLEOTIDE SEQUENCE [LARGE SCALE GENOMIC DNA]</scope>
    <source>
        <strain evidence="1 2">DSM 27471</strain>
    </source>
</reference>
<accession>A0A7W5H2T0</accession>
<name>A0A7W5H2T0_9PORP</name>
<organism evidence="1 2">
    <name type="scientific">Microbacter margulisiae</name>
    <dbReference type="NCBI Taxonomy" id="1350067"/>
    <lineage>
        <taxon>Bacteria</taxon>
        <taxon>Pseudomonadati</taxon>
        <taxon>Bacteroidota</taxon>
        <taxon>Bacteroidia</taxon>
        <taxon>Bacteroidales</taxon>
        <taxon>Porphyromonadaceae</taxon>
        <taxon>Microbacter</taxon>
    </lineage>
</organism>
<dbReference type="RefSeq" id="WP_183413892.1">
    <property type="nucleotide sequence ID" value="NZ_JACHYB010000002.1"/>
</dbReference>